<sequence length="215" mass="23922">MDFDFTKLAPDVRYRLLSNFVGPRPIALVSTDGRSGGRNAAPMSFFNVFSHEPPIVVLGIQTRPDGAIKDTVANIRETGEFVVNMVDMSIAEGMLICGLSFDNDVDEILTAGLTPVPGTLVAAPRIVESPCAMECRVERVIDFDRRVLVLGEVVYMHVADKCLDPEKRYVDPEHYQPIARLHADNYITSDRQFVLKAPPLDSIRPIRHAKEETRG</sequence>
<reference evidence="6" key="1">
    <citation type="submission" date="2018-05" db="EMBL/GenBank/DDBJ databases">
        <title>Reclassification of Methylarcula marina and Methylarcula terricola as Paracoccus methylarcula sp.nov., comb.nov. and Paracoccus terricola comb.nov.</title>
        <authorList>
            <person name="Shmareva M.N."/>
            <person name="Doronina N.V."/>
            <person name="Vasilenko O.V."/>
            <person name="Tarlachkov S.V."/>
            <person name="Trotsenko Y.A."/>
        </authorList>
    </citation>
    <scope>NUCLEOTIDE SEQUENCE [LARGE SCALE GENOMIC DNA]</scope>
    <source>
        <strain evidence="6">VKM B-2159</strain>
    </source>
</reference>
<evidence type="ECO:0000256" key="3">
    <source>
        <dbReference type="ARBA" id="ARBA00022643"/>
    </source>
</evidence>
<dbReference type="PANTHER" id="PTHR33798:SF5">
    <property type="entry name" value="FLAVIN REDUCTASE LIKE DOMAIN-CONTAINING PROTEIN"/>
    <property type="match status" value="1"/>
</dbReference>
<gene>
    <name evidence="6" type="ORF">A7A09_004565</name>
</gene>
<comment type="caution">
    <text evidence="6">The sequence shown here is derived from an EMBL/GenBank/DDBJ whole genome shotgun (WGS) entry which is preliminary data.</text>
</comment>
<dbReference type="PANTHER" id="PTHR33798">
    <property type="entry name" value="FLAVOPROTEIN OXYGENASE"/>
    <property type="match status" value="1"/>
</dbReference>
<evidence type="ECO:0000256" key="1">
    <source>
        <dbReference type="ARBA" id="ARBA00001917"/>
    </source>
</evidence>
<proteinExistence type="inferred from homology"/>
<dbReference type="SUPFAM" id="SSF50475">
    <property type="entry name" value="FMN-binding split barrel"/>
    <property type="match status" value="1"/>
</dbReference>
<dbReference type="Gene3D" id="2.30.110.10">
    <property type="entry name" value="Electron Transport, Fmn-binding Protein, Chain A"/>
    <property type="match status" value="1"/>
</dbReference>
<protein>
    <submittedName>
        <fullName evidence="6">Flavin reductase family protein</fullName>
    </submittedName>
</protein>
<evidence type="ECO:0000256" key="2">
    <source>
        <dbReference type="ARBA" id="ARBA00022630"/>
    </source>
</evidence>
<evidence type="ECO:0000256" key="4">
    <source>
        <dbReference type="ARBA" id="ARBA00038054"/>
    </source>
</evidence>
<dbReference type="OrthoDB" id="9783347at2"/>
<dbReference type="EMBL" id="PXNQ02000002">
    <property type="protein sequence ID" value="RNF35675.1"/>
    <property type="molecule type" value="Genomic_DNA"/>
</dbReference>
<dbReference type="AlphaFoldDB" id="A0A3R7SDK2"/>
<keyword evidence="2" id="KW-0285">Flavoprotein</keyword>
<keyword evidence="7" id="KW-1185">Reference proteome</keyword>
<organism evidence="6 7">
    <name type="scientific">Paracoccus methylarcula</name>
    <dbReference type="NCBI Taxonomy" id="72022"/>
    <lineage>
        <taxon>Bacteria</taxon>
        <taxon>Pseudomonadati</taxon>
        <taxon>Pseudomonadota</taxon>
        <taxon>Alphaproteobacteria</taxon>
        <taxon>Rhodobacterales</taxon>
        <taxon>Paracoccaceae</taxon>
        <taxon>Paracoccus</taxon>
    </lineage>
</organism>
<dbReference type="GO" id="GO:0016646">
    <property type="term" value="F:oxidoreductase activity, acting on the CH-NH group of donors, NAD or NADP as acceptor"/>
    <property type="evidence" value="ECO:0007669"/>
    <property type="project" value="UniProtKB-ARBA"/>
</dbReference>
<accession>A0A3R7SDK2</accession>
<dbReference type="RefSeq" id="WP_106690279.1">
    <property type="nucleotide sequence ID" value="NZ_PXNQ02000002.1"/>
</dbReference>
<dbReference type="Pfam" id="PF01613">
    <property type="entry name" value="Flavin_Reduct"/>
    <property type="match status" value="1"/>
</dbReference>
<name>A0A3R7SDK2_9RHOB</name>
<feature type="domain" description="Flavin reductase like" evidence="5">
    <location>
        <begin position="21"/>
        <end position="171"/>
    </location>
</feature>
<comment type="similarity">
    <text evidence="4">Belongs to the flavoredoxin family.</text>
</comment>
<evidence type="ECO:0000259" key="5">
    <source>
        <dbReference type="SMART" id="SM00903"/>
    </source>
</evidence>
<keyword evidence="3" id="KW-0288">FMN</keyword>
<dbReference type="InterPro" id="IPR002563">
    <property type="entry name" value="Flavin_Rdtase-like_dom"/>
</dbReference>
<comment type="cofactor">
    <cofactor evidence="1">
        <name>FMN</name>
        <dbReference type="ChEBI" id="CHEBI:58210"/>
    </cofactor>
</comment>
<dbReference type="InterPro" id="IPR012349">
    <property type="entry name" value="Split_barrel_FMN-bd"/>
</dbReference>
<dbReference type="SMART" id="SM00903">
    <property type="entry name" value="Flavin_Reduct"/>
    <property type="match status" value="1"/>
</dbReference>
<evidence type="ECO:0000313" key="6">
    <source>
        <dbReference type="EMBL" id="RNF35675.1"/>
    </source>
</evidence>
<evidence type="ECO:0000313" key="7">
    <source>
        <dbReference type="Proteomes" id="UP000238137"/>
    </source>
</evidence>
<dbReference type="Proteomes" id="UP000238137">
    <property type="component" value="Unassembled WGS sequence"/>
</dbReference>
<dbReference type="GO" id="GO:0010181">
    <property type="term" value="F:FMN binding"/>
    <property type="evidence" value="ECO:0007669"/>
    <property type="project" value="InterPro"/>
</dbReference>